<comment type="caution">
    <text evidence="2">The sequence shown here is derived from an EMBL/GenBank/DDBJ whole genome shotgun (WGS) entry which is preliminary data.</text>
</comment>
<accession>A0ABU5QNS1</accession>
<dbReference type="EMBL" id="JAYFUL010000020">
    <property type="protein sequence ID" value="MEA5258718.1"/>
    <property type="molecule type" value="Genomic_DNA"/>
</dbReference>
<sequence>MKLKGFLSRIKYVTALLFTITAVHSIQAQQEVQYSQYMFNMLPINPAYAGSRDVLSATVVHRQQWINITGAPNTQSFSVDSPINGEKVGVGFQAYNDNIGDFRNVGLYGSYAYRIKVTQRATLAMGLQAGATSVSGNLTQTLLTQTGDQAFTYSFNKWLPNFGAGIYLSDDRGYIGFSCPSLMRNRLIDAEAGKSGDSVTRQERHYFLMMGYVFPLGRSFTLKPSVLSKMTRDVASFDFNANLWFNDRFALGCSWRTNNLKFSSPFTNQYGDALIGMLEVQATDQIRFGYAYDYALNGLKNIQKGSHEFMLRYEFGYRKTKILTPRYF</sequence>
<keyword evidence="3" id="KW-1185">Reference proteome</keyword>
<keyword evidence="1" id="KW-0732">Signal</keyword>
<name>A0ABU5QNS1_9BACT</name>
<dbReference type="NCBIfam" id="TIGR03519">
    <property type="entry name" value="T9SS_PorP_fam"/>
    <property type="match status" value="1"/>
</dbReference>
<dbReference type="Pfam" id="PF11751">
    <property type="entry name" value="PorP_SprF"/>
    <property type="match status" value="1"/>
</dbReference>
<organism evidence="2 3">
    <name type="scientific">Arcicella aquatica</name>
    <dbReference type="NCBI Taxonomy" id="217141"/>
    <lineage>
        <taxon>Bacteria</taxon>
        <taxon>Pseudomonadati</taxon>
        <taxon>Bacteroidota</taxon>
        <taxon>Cytophagia</taxon>
        <taxon>Cytophagales</taxon>
        <taxon>Flectobacillaceae</taxon>
        <taxon>Arcicella</taxon>
    </lineage>
</organism>
<gene>
    <name evidence="2" type="ORF">VB264_13055</name>
</gene>
<evidence type="ECO:0000313" key="3">
    <source>
        <dbReference type="Proteomes" id="UP001304671"/>
    </source>
</evidence>
<evidence type="ECO:0000313" key="2">
    <source>
        <dbReference type="EMBL" id="MEA5258718.1"/>
    </source>
</evidence>
<proteinExistence type="predicted"/>
<evidence type="ECO:0000256" key="1">
    <source>
        <dbReference type="SAM" id="SignalP"/>
    </source>
</evidence>
<dbReference type="RefSeq" id="WP_323250013.1">
    <property type="nucleotide sequence ID" value="NZ_JAYFUL010000020.1"/>
</dbReference>
<feature type="chain" id="PRO_5046551558" evidence="1">
    <location>
        <begin position="29"/>
        <end position="328"/>
    </location>
</feature>
<reference evidence="2 3" key="1">
    <citation type="submission" date="2023-12" db="EMBL/GenBank/DDBJ databases">
        <title>Novel species of the genus Arcicella isolated from rivers.</title>
        <authorList>
            <person name="Lu H."/>
        </authorList>
    </citation>
    <scope>NUCLEOTIDE SEQUENCE [LARGE SCALE GENOMIC DNA]</scope>
    <source>
        <strain evidence="2 3">LMG 21963</strain>
    </source>
</reference>
<protein>
    <submittedName>
        <fullName evidence="2">Type IX secretion system membrane protein PorP/SprF</fullName>
    </submittedName>
</protein>
<feature type="signal peptide" evidence="1">
    <location>
        <begin position="1"/>
        <end position="28"/>
    </location>
</feature>
<dbReference type="Proteomes" id="UP001304671">
    <property type="component" value="Unassembled WGS sequence"/>
</dbReference>
<dbReference type="InterPro" id="IPR019861">
    <property type="entry name" value="PorP/SprF_Bacteroidetes"/>
</dbReference>